<gene>
    <name evidence="2" type="ORF">VKT23_017119</name>
</gene>
<organism evidence="2 3">
    <name type="scientific">Marasmiellus scandens</name>
    <dbReference type="NCBI Taxonomy" id="2682957"/>
    <lineage>
        <taxon>Eukaryota</taxon>
        <taxon>Fungi</taxon>
        <taxon>Dikarya</taxon>
        <taxon>Basidiomycota</taxon>
        <taxon>Agaricomycotina</taxon>
        <taxon>Agaricomycetes</taxon>
        <taxon>Agaricomycetidae</taxon>
        <taxon>Agaricales</taxon>
        <taxon>Marasmiineae</taxon>
        <taxon>Omphalotaceae</taxon>
        <taxon>Marasmiellus</taxon>
    </lineage>
</organism>
<feature type="region of interest" description="Disordered" evidence="1">
    <location>
        <begin position="181"/>
        <end position="230"/>
    </location>
</feature>
<feature type="compositionally biased region" description="Polar residues" evidence="1">
    <location>
        <begin position="116"/>
        <end position="125"/>
    </location>
</feature>
<keyword evidence="3" id="KW-1185">Reference proteome</keyword>
<proteinExistence type="predicted"/>
<name>A0ABR1ISN1_9AGAR</name>
<feature type="compositionally biased region" description="Pro residues" evidence="1">
    <location>
        <begin position="198"/>
        <end position="208"/>
    </location>
</feature>
<reference evidence="2 3" key="1">
    <citation type="submission" date="2024-01" db="EMBL/GenBank/DDBJ databases">
        <title>A draft genome for the cacao thread blight pathogen Marasmiellus scandens.</title>
        <authorList>
            <person name="Baruah I.K."/>
            <person name="Leung J."/>
            <person name="Bukari Y."/>
            <person name="Amoako-Attah I."/>
            <person name="Meinhardt L.W."/>
            <person name="Bailey B.A."/>
            <person name="Cohen S.P."/>
        </authorList>
    </citation>
    <scope>NUCLEOTIDE SEQUENCE [LARGE SCALE GENOMIC DNA]</scope>
    <source>
        <strain evidence="2 3">GH-19</strain>
    </source>
</reference>
<evidence type="ECO:0008006" key="4">
    <source>
        <dbReference type="Google" id="ProtNLM"/>
    </source>
</evidence>
<comment type="caution">
    <text evidence="2">The sequence shown here is derived from an EMBL/GenBank/DDBJ whole genome shotgun (WGS) entry which is preliminary data.</text>
</comment>
<accession>A0ABR1ISN1</accession>
<sequence length="230" mass="25206">MAELQTPILVAPRPVRFQTSVRLLTAPDVQERNSLGLVVDQETRSPTASPRASLPSEALEEFLSILRPSFFPPRSPVRSRRQASLSALPTIHQGHERSFSYKGPRSRSRLDLVRPESQSINGNTTEELELVRSTQSSRSTVSRASDSDAVDGVSSEFQFLDLDDAPFARWFASNVLASPISRNHTRNPFQRHATYPLSPAPGALPPLSPLNISPAAVPLPLPTPDELDVA</sequence>
<evidence type="ECO:0000256" key="1">
    <source>
        <dbReference type="SAM" id="MobiDB-lite"/>
    </source>
</evidence>
<feature type="compositionally biased region" description="Low complexity" evidence="1">
    <location>
        <begin position="131"/>
        <end position="144"/>
    </location>
</feature>
<feature type="region of interest" description="Disordered" evidence="1">
    <location>
        <begin position="94"/>
        <end position="147"/>
    </location>
</feature>
<dbReference type="EMBL" id="JBANRG010000069">
    <property type="protein sequence ID" value="KAK7440176.1"/>
    <property type="molecule type" value="Genomic_DNA"/>
</dbReference>
<evidence type="ECO:0000313" key="3">
    <source>
        <dbReference type="Proteomes" id="UP001498398"/>
    </source>
</evidence>
<protein>
    <recommendedName>
        <fullName evidence="4">Autophagy-related protein 13</fullName>
    </recommendedName>
</protein>
<evidence type="ECO:0000313" key="2">
    <source>
        <dbReference type="EMBL" id="KAK7440176.1"/>
    </source>
</evidence>
<dbReference type="Proteomes" id="UP001498398">
    <property type="component" value="Unassembled WGS sequence"/>
</dbReference>